<dbReference type="EMBL" id="CP002505">
    <property type="protein sequence ID" value="ADW71759.1"/>
    <property type="molecule type" value="Genomic_DNA"/>
</dbReference>
<accession>A0A0H3F759</accession>
<evidence type="ECO:0000256" key="1">
    <source>
        <dbReference type="SAM" id="Phobius"/>
    </source>
</evidence>
<organism evidence="2 3">
    <name type="scientific">Rahnella sp. (strain Y9602)</name>
    <dbReference type="NCBI Taxonomy" id="2703885"/>
    <lineage>
        <taxon>Bacteria</taxon>
        <taxon>Pseudomonadati</taxon>
        <taxon>Pseudomonadota</taxon>
        <taxon>Gammaproteobacteria</taxon>
        <taxon>Enterobacterales</taxon>
        <taxon>Yersiniaceae</taxon>
        <taxon>Rahnella</taxon>
    </lineage>
</organism>
<keyword evidence="1" id="KW-0812">Transmembrane</keyword>
<reference evidence="3" key="1">
    <citation type="submission" date="2011-01" db="EMBL/GenBank/DDBJ databases">
        <title>Complete sequence of chromosome of Rahnella sp. Y9602.</title>
        <authorList>
            <consortium name="US DOE Joint Genome Institute"/>
            <person name="Lucas S."/>
            <person name="Copeland A."/>
            <person name="Lapidus A."/>
            <person name="Cheng J.-F."/>
            <person name="Goodwin L."/>
            <person name="Pitluck S."/>
            <person name="Lu M."/>
            <person name="Detter J.C."/>
            <person name="Han C."/>
            <person name="Tapia R."/>
            <person name="Land M."/>
            <person name="Hauser L."/>
            <person name="Kyrpides N."/>
            <person name="Ivanova N."/>
            <person name="Ovchinnikova G."/>
            <person name="Pagani I."/>
            <person name="Sobecky P.A."/>
            <person name="Martinez R.J."/>
            <person name="Woyke T."/>
        </authorList>
    </citation>
    <scope>NUCLEOTIDE SEQUENCE [LARGE SCALE GENOMIC DNA]</scope>
    <source>
        <strain evidence="3">Y9602</strain>
    </source>
</reference>
<dbReference type="InterPro" id="IPR049802">
    <property type="entry name" value="RhsC-like_FIX"/>
</dbReference>
<dbReference type="CDD" id="cd20746">
    <property type="entry name" value="FIX_Ntox15_NUC_DUF4112_RhsA-like"/>
    <property type="match status" value="1"/>
</dbReference>
<dbReference type="AlphaFoldDB" id="A0A0H3F759"/>
<evidence type="ECO:0000313" key="2">
    <source>
        <dbReference type="EMBL" id="ADW71759.1"/>
    </source>
</evidence>
<protein>
    <submittedName>
        <fullName evidence="2">Uncharacterized protein</fullName>
    </submittedName>
</protein>
<dbReference type="HOGENOM" id="CLU_036872_1_0_6"/>
<dbReference type="Proteomes" id="UP000007257">
    <property type="component" value="Chromosome"/>
</dbReference>
<keyword evidence="1" id="KW-0472">Membrane</keyword>
<dbReference type="eggNOG" id="ENOG502Z8DY">
    <property type="taxonomic scope" value="Bacteria"/>
</dbReference>
<name>A0A0H3F759_RAHSY</name>
<proteinExistence type="predicted"/>
<keyword evidence="1" id="KW-1133">Transmembrane helix</keyword>
<evidence type="ECO:0000313" key="3">
    <source>
        <dbReference type="Proteomes" id="UP000007257"/>
    </source>
</evidence>
<gene>
    <name evidence="2" type="ordered locus">Rahaq_0128</name>
</gene>
<dbReference type="KEGG" id="rah:Rahaq_0128"/>
<feature type="transmembrane region" description="Helical" evidence="1">
    <location>
        <begin position="87"/>
        <end position="111"/>
    </location>
</feature>
<sequence length="487" mass="55025">MDDNFEKALAFFTPPPDSWVCSGQRKIEAAGRWIWETLQGDFNTGQTTGQVVTGTVISMIPFVDQLCDIRDLVANCKKINEDDSDTWAWVALCLTLIGCFPVLGSLCKGGFKVLFLYLRKSHLDQLNNPGQLYRALEGAIGLLNDFLNMPATRSALKYLKIYNPYRFLEEKLRGVIDSLDVFDLLSVFDELLSVTKKLLDKVTAWGPASLKQPVAALWNMLMAVRRNADRMLGKALAPVTDLLKKLANRLRVEGDNAYRAHVGTNVHLYGGERAVKEVEMFKQEKPDWVDVGRKQRTYPALDKLSPDLEKFINKGWPDIRSLASRKTPLDGKFGTFDNSMAAVEIPSGEMIYRVIDPNSSDNSICWMRKAEFEKLTSKSDWRKNFAVWKSWNENGEYVVYTVPPGQPLKVWEGRAATQINENAKEYSLEGGAVQIVLDPSQLKKEFTGERRKTSWGYGDVGSDPVSPYLGLPKLENKNNWYEPKGKE</sequence>
<reference evidence="2 3" key="2">
    <citation type="journal article" date="2012" name="J. Bacteriol.">
        <title>Complete Genome Sequence of Rahnella sp. Strain Y9602, a Gammaproteobacterium Isolate from Metal- and Radionuclide-Contaminated Soil.</title>
        <authorList>
            <person name="Martinez R.J."/>
            <person name="Bruce D."/>
            <person name="Detter C."/>
            <person name="Goodwin L.A."/>
            <person name="Han J."/>
            <person name="Han C.S."/>
            <person name="Held B."/>
            <person name="Land M.L."/>
            <person name="Mikhailova N."/>
            <person name="Nolan M."/>
            <person name="Pennacchio L."/>
            <person name="Pitluck S."/>
            <person name="Tapia R."/>
            <person name="Woyke T."/>
            <person name="Sobecky P.A."/>
        </authorList>
    </citation>
    <scope>NUCLEOTIDE SEQUENCE [LARGE SCALE GENOMIC DNA]</scope>
    <source>
        <strain evidence="2 3">Y9602</strain>
    </source>
</reference>
<dbReference type="RefSeq" id="WP_013573477.1">
    <property type="nucleotide sequence ID" value="NC_015061.1"/>
</dbReference>
<dbReference type="OrthoDB" id="7324255at2"/>